<sequence>MSSNFEQSLNINVRLPSYHPDLLVGIEIWLELGLISDSQVRQICREHLVCRLQKQPDFIPEKTVHNVETLPASSLKPEKTQLPKKPDVLAGMLQSLKAELSVRWLLFLGIFLVVVSSGLLAASQWERFPISGQYGVLLVYTLSFFGVSFWAGKQPNLRLTTQGLLVVTQLLIPVNFWAIDGFRLWQNPLGWLVMAVAFVTLTGTAIAIGNSRLINTNLPSRNLGLFSGLRVINILGLSYLHLGWSIPGFSLVAIYIAMIGTSLINVYQKSLEINQEIQRVDNQERKRGIHLPVFLIICALGLLLSRGIFVTGVDITLLGLAIAICGWLVTRLGEVGEERASLSPSLAFPWQFIGGVLIFLGWVMSVVSHPAQALAVSALGLWILAKRLQLFSFKSDFTTIFLIGLQANWLIWRLVPVDLQLQITTVAIKFTNLRSDYWGLWSLGLFPYLLAIVAFSEYFRRFHSISKKIAIADFSERVSLVFGILLTFLAASNSGLLSLNLVFSAITLAVVTYRKHKRQRENSNYVFSPNIIYLTHVTAILAFCSCINWGIPTLRYEYWAAILLILMVGEWIFSVGAGIWKRSAWYAGFGLGAISFYLLLVTINSNLSEIYSKPYYWSTIWLVTPITLSAIASRSTGVKGRVNSVSSVISLCLSQLLTLPLTKTRLIGLGVAAVLMLVNTGYLQSQEFALITVGFILAFIGVVLWEGIPGLALLSISGWFIVSSIMILGLWMTRKYLLSRSIQNSNNNQNSLSQVNSITEENQKTPLLRGRFIIYAKATNKWGCILFGIELLALTLHSVGVYQGLFTADIFYILAAFITLLSVTFRSLNEPSNWAFYGIGWCLELLASEALAFGGRTTIKIAIANIALGLASQLFGEWWKRKHRLQELPSSFHVLPIIYALFSVVLRFNTFTTWTGLYTLGVGLILIGVGRRRQALKPLLYLGLIGVSLSAYEFLFYQMLQAQGGAYGDTLIAMSALGAIIMYVYRILSPWLIQYLRLTKQEIEAVAHYHWGWSSCLLLIAIISPVEINRFIGLGTGTFLARYAIFQGRLSSSLTNSPTNSSTNSIPGFTGSENWVYLGLLEIVAVGILLRDLPIGRLFAQQLLPWNGAIACIVAYFLYILPWQRWGWSKTPWQNAAYILPLGIVGITWLQVYPVTLLITAGFYCLVARMNNYFRFVYISVVLMDWALFKWFYDLRLTNELWYVAIIGLSLLFIAQFDPELKLTQQKNNRHYLRLLGSGIICGSAVIFHQDTALIPSIIGIIFIFAGLSLRIRAFLYVGTGAFLITAIYQLVILSLRYSFMKWVIGLCVGILFISIAANFETRREQLTSLFSNTSNEFNEWE</sequence>
<feature type="transmembrane region" description="Helical" evidence="1">
    <location>
        <begin position="288"/>
        <end position="309"/>
    </location>
</feature>
<feature type="transmembrane region" description="Helical" evidence="1">
    <location>
        <begin position="480"/>
        <end position="511"/>
    </location>
</feature>
<evidence type="ECO:0000313" key="3">
    <source>
        <dbReference type="Proteomes" id="UP000218238"/>
    </source>
</evidence>
<protein>
    <submittedName>
        <fullName evidence="2">DUF2157 domain-containing protein</fullName>
    </submittedName>
</protein>
<feature type="transmembrane region" description="Helical" evidence="1">
    <location>
        <begin position="1006"/>
        <end position="1026"/>
    </location>
</feature>
<feature type="transmembrane region" description="Helical" evidence="1">
    <location>
        <begin position="191"/>
        <end position="211"/>
    </location>
</feature>
<feature type="transmembrane region" description="Helical" evidence="1">
    <location>
        <begin position="1103"/>
        <end position="1122"/>
    </location>
</feature>
<feature type="transmembrane region" description="Helical" evidence="1">
    <location>
        <begin position="939"/>
        <end position="960"/>
    </location>
</feature>
<feature type="transmembrane region" description="Helical" evidence="1">
    <location>
        <begin position="438"/>
        <end position="459"/>
    </location>
</feature>
<feature type="transmembrane region" description="Helical" evidence="1">
    <location>
        <begin position="159"/>
        <end position="179"/>
    </location>
</feature>
<feature type="transmembrane region" description="Helical" evidence="1">
    <location>
        <begin position="345"/>
        <end position="363"/>
    </location>
</feature>
<keyword evidence="1" id="KW-0812">Transmembrane</keyword>
<feature type="transmembrane region" description="Helical" evidence="1">
    <location>
        <begin position="223"/>
        <end position="242"/>
    </location>
</feature>
<feature type="transmembrane region" description="Helical" evidence="1">
    <location>
        <begin position="888"/>
        <end position="905"/>
    </location>
</feature>
<feature type="transmembrane region" description="Helical" evidence="1">
    <location>
        <begin position="1075"/>
        <end position="1091"/>
    </location>
</feature>
<feature type="transmembrane region" description="Helical" evidence="1">
    <location>
        <begin position="782"/>
        <end position="804"/>
    </location>
</feature>
<feature type="transmembrane region" description="Helical" evidence="1">
    <location>
        <begin position="1173"/>
        <end position="1189"/>
    </location>
</feature>
<feature type="transmembrane region" description="Helical" evidence="1">
    <location>
        <begin position="397"/>
        <end position="415"/>
    </location>
</feature>
<keyword evidence="1" id="KW-0472">Membrane</keyword>
<feature type="transmembrane region" description="Helical" evidence="1">
    <location>
        <begin position="966"/>
        <end position="985"/>
    </location>
</feature>
<keyword evidence="3" id="KW-1185">Reference proteome</keyword>
<dbReference type="EMBL" id="NTFS01000068">
    <property type="protein sequence ID" value="PAX57938.1"/>
    <property type="molecule type" value="Genomic_DNA"/>
</dbReference>
<feature type="transmembrane region" description="Helical" evidence="1">
    <location>
        <begin position="688"/>
        <end position="705"/>
    </location>
</feature>
<keyword evidence="1" id="KW-1133">Transmembrane helix</keyword>
<feature type="transmembrane region" description="Helical" evidence="1">
    <location>
        <begin position="1300"/>
        <end position="1320"/>
    </location>
</feature>
<feature type="transmembrane region" description="Helical" evidence="1">
    <location>
        <begin position="102"/>
        <end position="122"/>
    </location>
</feature>
<feature type="transmembrane region" description="Helical" evidence="1">
    <location>
        <begin position="531"/>
        <end position="551"/>
    </location>
</feature>
<feature type="transmembrane region" description="Helical" evidence="1">
    <location>
        <begin position="1231"/>
        <end position="1248"/>
    </location>
</feature>
<feature type="transmembrane region" description="Helical" evidence="1">
    <location>
        <begin position="1254"/>
        <end position="1270"/>
    </location>
</feature>
<evidence type="ECO:0000313" key="2">
    <source>
        <dbReference type="EMBL" id="PAX57938.1"/>
    </source>
</evidence>
<feature type="transmembrane region" description="Helical" evidence="1">
    <location>
        <begin position="248"/>
        <end position="267"/>
    </location>
</feature>
<feature type="transmembrane region" description="Helical" evidence="1">
    <location>
        <begin position="558"/>
        <end position="579"/>
    </location>
</feature>
<reference evidence="2 3" key="1">
    <citation type="submission" date="2017-08" db="EMBL/GenBank/DDBJ databases">
        <title>Draft genome sequence of filamentous cyanobacterium Calothrix elsteri CCALA 953.</title>
        <authorList>
            <person name="Gagunashvili A.N."/>
            <person name="Elster J."/>
            <person name="Andresson O.S."/>
        </authorList>
    </citation>
    <scope>NUCLEOTIDE SEQUENCE [LARGE SCALE GENOMIC DNA]</scope>
    <source>
        <strain evidence="2 3">CCALA 953</strain>
    </source>
</reference>
<gene>
    <name evidence="2" type="ORF">CK510_08730</name>
</gene>
<feature type="transmembrane region" description="Helical" evidence="1">
    <location>
        <begin position="711"/>
        <end position="731"/>
    </location>
</feature>
<organism evidence="2 3">
    <name type="scientific">Brunnivagina elsteri CCALA 953</name>
    <dbReference type="NCBI Taxonomy" id="987040"/>
    <lineage>
        <taxon>Bacteria</taxon>
        <taxon>Bacillati</taxon>
        <taxon>Cyanobacteriota</taxon>
        <taxon>Cyanophyceae</taxon>
        <taxon>Nostocales</taxon>
        <taxon>Calotrichaceae</taxon>
        <taxon>Brunnivagina</taxon>
    </lineage>
</organism>
<accession>A0A2A2TL45</accession>
<feature type="transmembrane region" description="Helical" evidence="1">
    <location>
        <begin position="134"/>
        <end position="152"/>
    </location>
</feature>
<feature type="transmembrane region" description="Helical" evidence="1">
    <location>
        <begin position="615"/>
        <end position="633"/>
    </location>
</feature>
<feature type="transmembrane region" description="Helical" evidence="1">
    <location>
        <begin position="1201"/>
        <end position="1219"/>
    </location>
</feature>
<dbReference type="OrthoDB" id="472871at2"/>
<proteinExistence type="predicted"/>
<feature type="transmembrane region" description="Helical" evidence="1">
    <location>
        <begin position="585"/>
        <end position="603"/>
    </location>
</feature>
<name>A0A2A2TL45_9CYAN</name>
<dbReference type="Proteomes" id="UP000218238">
    <property type="component" value="Unassembled WGS sequence"/>
</dbReference>
<feature type="transmembrane region" description="Helical" evidence="1">
    <location>
        <begin position="666"/>
        <end position="683"/>
    </location>
</feature>
<dbReference type="RefSeq" id="WP_095721329.1">
    <property type="nucleotide sequence ID" value="NZ_NTFS01000068.1"/>
</dbReference>
<feature type="transmembrane region" description="Helical" evidence="1">
    <location>
        <begin position="911"/>
        <end position="930"/>
    </location>
</feature>
<evidence type="ECO:0000256" key="1">
    <source>
        <dbReference type="SAM" id="Phobius"/>
    </source>
</evidence>
<feature type="transmembrane region" description="Helical" evidence="1">
    <location>
        <begin position="1142"/>
        <end position="1166"/>
    </location>
</feature>
<feature type="transmembrane region" description="Helical" evidence="1">
    <location>
        <begin position="1275"/>
        <end position="1294"/>
    </location>
</feature>
<feature type="transmembrane region" description="Helical" evidence="1">
    <location>
        <begin position="810"/>
        <end position="828"/>
    </location>
</feature>
<comment type="caution">
    <text evidence="2">The sequence shown here is derived from an EMBL/GenBank/DDBJ whole genome shotgun (WGS) entry which is preliminary data.</text>
</comment>